<sequence>MTLKKTIWTVALYTGFIGALLVTSPALQTATLAAAVEIQAISPPERGPHVLPPF</sequence>
<dbReference type="Proteomes" id="UP000242682">
    <property type="component" value="Unassembled WGS sequence"/>
</dbReference>
<name>A0A2P8H549_9BACL</name>
<protein>
    <submittedName>
        <fullName evidence="1">Uncharacterized protein</fullName>
    </submittedName>
</protein>
<proteinExistence type="predicted"/>
<evidence type="ECO:0000313" key="2">
    <source>
        <dbReference type="Proteomes" id="UP000242682"/>
    </source>
</evidence>
<keyword evidence="2" id="KW-1185">Reference proteome</keyword>
<dbReference type="AlphaFoldDB" id="A0A2P8H549"/>
<evidence type="ECO:0000313" key="1">
    <source>
        <dbReference type="EMBL" id="PSL41333.1"/>
    </source>
</evidence>
<gene>
    <name evidence="1" type="ORF">B0H99_10215</name>
</gene>
<dbReference type="RefSeq" id="WP_181313548.1">
    <property type="nucleotide sequence ID" value="NZ_PYAT01000002.1"/>
</dbReference>
<reference evidence="1 2" key="1">
    <citation type="submission" date="2018-03" db="EMBL/GenBank/DDBJ databases">
        <title>Genomic Encyclopedia of Type Strains, Phase III (KMG-III): the genomes of soil and plant-associated and newly described type strains.</title>
        <authorList>
            <person name="Whitman W."/>
        </authorList>
    </citation>
    <scope>NUCLEOTIDE SEQUENCE [LARGE SCALE GENOMIC DNA]</scope>
    <source>
        <strain evidence="1 2">CGMCC 1.12259</strain>
    </source>
</reference>
<dbReference type="EMBL" id="PYAT01000002">
    <property type="protein sequence ID" value="PSL41333.1"/>
    <property type="molecule type" value="Genomic_DNA"/>
</dbReference>
<accession>A0A2P8H549</accession>
<organism evidence="1 2">
    <name type="scientific">Planomicrobium soli</name>
    <dbReference type="NCBI Taxonomy" id="1176648"/>
    <lineage>
        <taxon>Bacteria</taxon>
        <taxon>Bacillati</taxon>
        <taxon>Bacillota</taxon>
        <taxon>Bacilli</taxon>
        <taxon>Bacillales</taxon>
        <taxon>Caryophanaceae</taxon>
        <taxon>Planomicrobium</taxon>
    </lineage>
</organism>
<comment type="caution">
    <text evidence="1">The sequence shown here is derived from an EMBL/GenBank/DDBJ whole genome shotgun (WGS) entry which is preliminary data.</text>
</comment>